<reference evidence="1" key="2">
    <citation type="submission" date="2025-09" db="UniProtKB">
        <authorList>
            <consortium name="Ensembl"/>
        </authorList>
    </citation>
    <scope>IDENTIFICATION</scope>
</reference>
<evidence type="ECO:0000313" key="1">
    <source>
        <dbReference type="Ensembl" id="ENSUPAP00010030253.1"/>
    </source>
</evidence>
<name>A0A8D2IUI1_UROPR</name>
<reference evidence="1" key="1">
    <citation type="submission" date="2025-08" db="UniProtKB">
        <authorList>
            <consortium name="Ensembl"/>
        </authorList>
    </citation>
    <scope>IDENTIFICATION</scope>
</reference>
<evidence type="ECO:0000313" key="2">
    <source>
        <dbReference type="Proteomes" id="UP000694417"/>
    </source>
</evidence>
<accession>A0A8D2IUI1</accession>
<sequence length="73" mass="8454">MHSRSPFPWNSIPTTQNILSTPWTFVNWKMLASVLELPVLAPGVEIPRKLLTSKLYQFYLERRTLGPLTLFPL</sequence>
<proteinExistence type="predicted"/>
<dbReference type="Ensembl" id="ENSUPAT00010034372.1">
    <property type="protein sequence ID" value="ENSUPAP00010030253.1"/>
    <property type="gene ID" value="ENSUPAG00010023747.1"/>
</dbReference>
<dbReference type="AlphaFoldDB" id="A0A8D2IUI1"/>
<keyword evidence="2" id="KW-1185">Reference proteome</keyword>
<dbReference type="Proteomes" id="UP000694417">
    <property type="component" value="Unplaced"/>
</dbReference>
<dbReference type="GeneTree" id="ENSGT00960000192814"/>
<organism evidence="1 2">
    <name type="scientific">Urocitellus parryii</name>
    <name type="common">Arctic ground squirrel</name>
    <name type="synonym">Spermophilus parryii</name>
    <dbReference type="NCBI Taxonomy" id="9999"/>
    <lineage>
        <taxon>Eukaryota</taxon>
        <taxon>Metazoa</taxon>
        <taxon>Chordata</taxon>
        <taxon>Craniata</taxon>
        <taxon>Vertebrata</taxon>
        <taxon>Euteleostomi</taxon>
        <taxon>Mammalia</taxon>
        <taxon>Eutheria</taxon>
        <taxon>Euarchontoglires</taxon>
        <taxon>Glires</taxon>
        <taxon>Rodentia</taxon>
        <taxon>Sciuromorpha</taxon>
        <taxon>Sciuridae</taxon>
        <taxon>Xerinae</taxon>
        <taxon>Marmotini</taxon>
        <taxon>Urocitellus</taxon>
    </lineage>
</organism>
<protein>
    <submittedName>
        <fullName evidence="1">Uncharacterized protein</fullName>
    </submittedName>
</protein>